<accession>A0ACA9YEX4</accession>
<comment type="caution">
    <text evidence="1">The sequence shown here is derived from an EMBL/GenBank/DDBJ whole genome shotgun (WGS) entry which is preliminary data.</text>
</comment>
<reference evidence="1" key="1">
    <citation type="submission" date="2022-06" db="EMBL/GenBank/DDBJ databases">
        <authorList>
            <person name="Legras J.-L."/>
            <person name="Devillers H."/>
            <person name="Grondin C."/>
        </authorList>
    </citation>
    <scope>NUCLEOTIDE SEQUENCE</scope>
    <source>
        <strain evidence="1">CLIB 1444</strain>
    </source>
</reference>
<gene>
    <name evidence="1" type="ORF">CLIB1444_15S01904</name>
</gene>
<protein>
    <submittedName>
        <fullName evidence="1">RING finger protein Psh1p</fullName>
    </submittedName>
</protein>
<evidence type="ECO:0000313" key="2">
    <source>
        <dbReference type="Proteomes" id="UP001152531"/>
    </source>
</evidence>
<name>A0ACA9YEX4_9ASCO</name>
<dbReference type="Proteomes" id="UP001152531">
    <property type="component" value="Unassembled WGS sequence"/>
</dbReference>
<proteinExistence type="predicted"/>
<evidence type="ECO:0000313" key="1">
    <source>
        <dbReference type="EMBL" id="CAH6723466.1"/>
    </source>
</evidence>
<sequence length="310" mass="34903">MEWQTIDRGITDSLLAKIAESVECSVCSDIMIVPVISSCGHSFCYECCTSWFENKATCPTCRHELEAPPTLNVQLKEISSHLVDTLIDHGDDSEKQELINRRDTNNQQYQDDAKNGILYGETFKNVLTIVDKSDGVPRCGNCHWEAHGSECLHCGAVFRIPRDDDEYDSAEAYDEDHLEEQYYGAEDNAYDSNDSFIDGRELNDINGDIDDENDILSDMDTNSNRDSWRGFDQGNDGNLSDGEIHELSSEGHFSDDGYHHYHSMSDAGDYEDDGLETALESFHAPVSLDSDDEDVQPSRRRVVIDISDDE</sequence>
<dbReference type="EMBL" id="CALSDN010000015">
    <property type="protein sequence ID" value="CAH6723466.1"/>
    <property type="molecule type" value="Genomic_DNA"/>
</dbReference>
<keyword evidence="2" id="KW-1185">Reference proteome</keyword>
<organism evidence="1 2">
    <name type="scientific">[Candida] jaroonii</name>
    <dbReference type="NCBI Taxonomy" id="467808"/>
    <lineage>
        <taxon>Eukaryota</taxon>
        <taxon>Fungi</taxon>
        <taxon>Dikarya</taxon>
        <taxon>Ascomycota</taxon>
        <taxon>Saccharomycotina</taxon>
        <taxon>Pichiomycetes</taxon>
        <taxon>Debaryomycetaceae</taxon>
        <taxon>Yamadazyma</taxon>
    </lineage>
</organism>